<protein>
    <submittedName>
        <fullName evidence="1">Uncharacterized protein</fullName>
    </submittedName>
</protein>
<gene>
    <name evidence="1" type="ORF">CR513_14082</name>
</gene>
<dbReference type="AlphaFoldDB" id="A0A371HI57"/>
<reference evidence="1" key="1">
    <citation type="submission" date="2018-05" db="EMBL/GenBank/DDBJ databases">
        <title>Draft genome of Mucuna pruriens seed.</title>
        <authorList>
            <person name="Nnadi N.E."/>
            <person name="Vos R."/>
            <person name="Hasami M.H."/>
            <person name="Devisetty U.K."/>
            <person name="Aguiy J.C."/>
        </authorList>
    </citation>
    <scope>NUCLEOTIDE SEQUENCE [LARGE SCALE GENOMIC DNA]</scope>
    <source>
        <strain evidence="1">JCA_2017</strain>
    </source>
</reference>
<evidence type="ECO:0000313" key="2">
    <source>
        <dbReference type="Proteomes" id="UP000257109"/>
    </source>
</evidence>
<comment type="caution">
    <text evidence="1">The sequence shown here is derived from an EMBL/GenBank/DDBJ whole genome shotgun (WGS) entry which is preliminary data.</text>
</comment>
<dbReference type="EMBL" id="QJKJ01002532">
    <property type="protein sequence ID" value="RDY02449.1"/>
    <property type="molecule type" value="Genomic_DNA"/>
</dbReference>
<feature type="non-terminal residue" evidence="1">
    <location>
        <position position="1"/>
    </location>
</feature>
<name>A0A371HI57_MUCPR</name>
<proteinExistence type="predicted"/>
<accession>A0A371HI57</accession>
<dbReference type="Proteomes" id="UP000257109">
    <property type="component" value="Unassembled WGS sequence"/>
</dbReference>
<evidence type="ECO:0000313" key="1">
    <source>
        <dbReference type="EMBL" id="RDY02449.1"/>
    </source>
</evidence>
<sequence>MLAPIPMPYTELLPLLLEQKLVEIIPLKLVEPPYPRSYDPNTRCDYHGVAVGHATKRSLDEVEGASKREEENTVGCITYSASWMREGTHSSRLSKAESASIACIEGNDNPRPKPLIIHYNLASKPRVPFIIHVPAKPVYNSNAVTWRYPTGEIMTPPTIKDSLVPEVTNIARTGGVT</sequence>
<organism evidence="1 2">
    <name type="scientific">Mucuna pruriens</name>
    <name type="common">Velvet bean</name>
    <name type="synonym">Dolichos pruriens</name>
    <dbReference type="NCBI Taxonomy" id="157652"/>
    <lineage>
        <taxon>Eukaryota</taxon>
        <taxon>Viridiplantae</taxon>
        <taxon>Streptophyta</taxon>
        <taxon>Embryophyta</taxon>
        <taxon>Tracheophyta</taxon>
        <taxon>Spermatophyta</taxon>
        <taxon>Magnoliopsida</taxon>
        <taxon>eudicotyledons</taxon>
        <taxon>Gunneridae</taxon>
        <taxon>Pentapetalae</taxon>
        <taxon>rosids</taxon>
        <taxon>fabids</taxon>
        <taxon>Fabales</taxon>
        <taxon>Fabaceae</taxon>
        <taxon>Papilionoideae</taxon>
        <taxon>50 kb inversion clade</taxon>
        <taxon>NPAAA clade</taxon>
        <taxon>indigoferoid/millettioid clade</taxon>
        <taxon>Phaseoleae</taxon>
        <taxon>Mucuna</taxon>
    </lineage>
</organism>
<keyword evidence="2" id="KW-1185">Reference proteome</keyword>